<dbReference type="PANTHER" id="PTHR13767:SF2">
    <property type="entry name" value="PSEUDOURIDYLATE SYNTHASE TRUB1"/>
    <property type="match status" value="1"/>
</dbReference>
<dbReference type="HAMAP" id="MF_01080">
    <property type="entry name" value="TruB_bact"/>
    <property type="match status" value="1"/>
</dbReference>
<sequence length="309" mass="34053">MDGLLLVDKPKGMTSHDVVDRVRRILNTRKVGHTGTLDPSATGLLLVCVGKATRLTPFLQGLDKEYQGVMIFGVTTSSLDEEGEILEEKDASALKRSEVEDLFAIFRGKIAQTPPAFSAVHWKGERLYKLAREGRQATPPPRQVEIYELTLLDFTPARHPQAKFKTHCSKGTYVRCLCADVGKDCGYGAYQASLQRTRIGPFSLSRAQTLQDLEKTVAEKGADSVLMALGDVLPHFPLVKVKKGAERVVGWGRPLYITHLASLPPDLDKGDRVRLCAADGRLLAVAISLQKASHFSKDEVGFKYLRVLI</sequence>
<dbReference type="Gene3D" id="2.30.130.10">
    <property type="entry name" value="PUA domain"/>
    <property type="match status" value="1"/>
</dbReference>
<proteinExistence type="inferred from homology"/>
<dbReference type="InterPro" id="IPR036974">
    <property type="entry name" value="PUA_sf"/>
</dbReference>
<comment type="function">
    <text evidence="5">Responsible for synthesis of pseudouridine from uracil-55 in the psi GC loop of transfer RNAs.</text>
</comment>
<organism evidence="8 9">
    <name type="scientific">Aerophobetes bacterium</name>
    <dbReference type="NCBI Taxonomy" id="2030807"/>
    <lineage>
        <taxon>Bacteria</taxon>
        <taxon>Candidatus Aerophobota</taxon>
    </lineage>
</organism>
<evidence type="ECO:0000256" key="1">
    <source>
        <dbReference type="ARBA" id="ARBA00000385"/>
    </source>
</evidence>
<dbReference type="Proteomes" id="UP000320781">
    <property type="component" value="Unassembled WGS sequence"/>
</dbReference>
<reference evidence="8 9" key="1">
    <citation type="submission" date="2019-03" db="EMBL/GenBank/DDBJ databases">
        <title>Metabolic potential of uncultured bacteria and archaea associated with petroleum seepage in deep-sea sediments.</title>
        <authorList>
            <person name="Dong X."/>
            <person name="Hubert C."/>
        </authorList>
    </citation>
    <scope>NUCLEOTIDE SEQUENCE [LARGE SCALE GENOMIC DNA]</scope>
    <source>
        <strain evidence="8">E44_bin92</strain>
    </source>
</reference>
<dbReference type="GO" id="GO:0031119">
    <property type="term" value="P:tRNA pseudouridine synthesis"/>
    <property type="evidence" value="ECO:0007669"/>
    <property type="project" value="UniProtKB-UniRule"/>
</dbReference>
<dbReference type="CDD" id="cd02573">
    <property type="entry name" value="PseudoU_synth_EcTruB"/>
    <property type="match status" value="1"/>
</dbReference>
<protein>
    <recommendedName>
        <fullName evidence="5">tRNA pseudouridine synthase B</fullName>
        <ecNumber evidence="5">5.4.99.25</ecNumber>
    </recommendedName>
    <alternativeName>
        <fullName evidence="5">tRNA pseudouridine(55) synthase</fullName>
        <shortName evidence="5">Psi55 synthase</shortName>
    </alternativeName>
    <alternativeName>
        <fullName evidence="5">tRNA pseudouridylate synthase</fullName>
    </alternativeName>
    <alternativeName>
        <fullName evidence="5">tRNA-uridine isomerase</fullName>
    </alternativeName>
</protein>
<evidence type="ECO:0000256" key="5">
    <source>
        <dbReference type="HAMAP-Rule" id="MF_01080"/>
    </source>
</evidence>
<name>A0A523QGM3_UNCAE</name>
<accession>A0A523QGM3</accession>
<dbReference type="PROSITE" id="PS50890">
    <property type="entry name" value="PUA"/>
    <property type="match status" value="1"/>
</dbReference>
<dbReference type="SUPFAM" id="SSF88697">
    <property type="entry name" value="PUA domain-like"/>
    <property type="match status" value="1"/>
</dbReference>
<dbReference type="GO" id="GO:0003723">
    <property type="term" value="F:RNA binding"/>
    <property type="evidence" value="ECO:0007669"/>
    <property type="project" value="InterPro"/>
</dbReference>
<feature type="domain" description="tRNA pseudouridylate synthase B C-terminal" evidence="7">
    <location>
        <begin position="175"/>
        <end position="226"/>
    </location>
</feature>
<dbReference type="InterPro" id="IPR015947">
    <property type="entry name" value="PUA-like_sf"/>
</dbReference>
<dbReference type="AlphaFoldDB" id="A0A523QGM3"/>
<evidence type="ECO:0000256" key="3">
    <source>
        <dbReference type="ARBA" id="ARBA00022694"/>
    </source>
</evidence>
<feature type="domain" description="Pseudouridine synthase II N-terminal" evidence="6">
    <location>
        <begin position="23"/>
        <end position="174"/>
    </location>
</feature>
<dbReference type="GO" id="GO:1990481">
    <property type="term" value="P:mRNA pseudouridine synthesis"/>
    <property type="evidence" value="ECO:0007669"/>
    <property type="project" value="TreeGrafter"/>
</dbReference>
<keyword evidence="4 5" id="KW-0413">Isomerase</keyword>
<evidence type="ECO:0000313" key="9">
    <source>
        <dbReference type="Proteomes" id="UP000320781"/>
    </source>
</evidence>
<dbReference type="Gene3D" id="3.30.2350.10">
    <property type="entry name" value="Pseudouridine synthase"/>
    <property type="match status" value="1"/>
</dbReference>
<dbReference type="InterPro" id="IPR002501">
    <property type="entry name" value="PsdUridine_synth_N"/>
</dbReference>
<comment type="caution">
    <text evidence="8">The sequence shown here is derived from an EMBL/GenBank/DDBJ whole genome shotgun (WGS) entry which is preliminary data.</text>
</comment>
<dbReference type="EC" id="5.4.99.25" evidence="5"/>
<dbReference type="CDD" id="cd07953">
    <property type="entry name" value="PUA"/>
    <property type="match status" value="1"/>
</dbReference>
<dbReference type="EMBL" id="SOKU01000308">
    <property type="protein sequence ID" value="TES84608.1"/>
    <property type="molecule type" value="Genomic_DNA"/>
</dbReference>
<evidence type="ECO:0000256" key="2">
    <source>
        <dbReference type="ARBA" id="ARBA00005642"/>
    </source>
</evidence>
<dbReference type="PANTHER" id="PTHR13767">
    <property type="entry name" value="TRNA-PSEUDOURIDINE SYNTHASE"/>
    <property type="match status" value="1"/>
</dbReference>
<dbReference type="InterPro" id="IPR014780">
    <property type="entry name" value="tRNA_psdUridine_synth_TruB"/>
</dbReference>
<comment type="catalytic activity">
    <reaction evidence="1 5">
        <text>uridine(55) in tRNA = pseudouridine(55) in tRNA</text>
        <dbReference type="Rhea" id="RHEA:42532"/>
        <dbReference type="Rhea" id="RHEA-COMP:10101"/>
        <dbReference type="Rhea" id="RHEA-COMP:10102"/>
        <dbReference type="ChEBI" id="CHEBI:65314"/>
        <dbReference type="ChEBI" id="CHEBI:65315"/>
        <dbReference type="EC" id="5.4.99.25"/>
    </reaction>
</comment>
<evidence type="ECO:0000259" key="6">
    <source>
        <dbReference type="Pfam" id="PF01509"/>
    </source>
</evidence>
<evidence type="ECO:0000313" key="8">
    <source>
        <dbReference type="EMBL" id="TES84608.1"/>
    </source>
</evidence>
<evidence type="ECO:0000259" key="7">
    <source>
        <dbReference type="Pfam" id="PF16198"/>
    </source>
</evidence>
<gene>
    <name evidence="5 8" type="primary">truB</name>
    <name evidence="8" type="ORF">E3J95_06315</name>
</gene>
<dbReference type="Pfam" id="PF01509">
    <property type="entry name" value="TruB_N"/>
    <property type="match status" value="1"/>
</dbReference>
<dbReference type="SUPFAM" id="SSF55120">
    <property type="entry name" value="Pseudouridine synthase"/>
    <property type="match status" value="1"/>
</dbReference>
<keyword evidence="3 5" id="KW-0819">tRNA processing</keyword>
<evidence type="ECO:0000256" key="4">
    <source>
        <dbReference type="ARBA" id="ARBA00023235"/>
    </source>
</evidence>
<dbReference type="NCBIfam" id="TIGR00431">
    <property type="entry name" value="TruB"/>
    <property type="match status" value="1"/>
</dbReference>
<feature type="active site" description="Nucleophile" evidence="5">
    <location>
        <position position="38"/>
    </location>
</feature>
<comment type="similarity">
    <text evidence="2 5">Belongs to the pseudouridine synthase TruB family. Type 1 subfamily.</text>
</comment>
<dbReference type="InterPro" id="IPR032819">
    <property type="entry name" value="TruB_C"/>
</dbReference>
<dbReference type="GO" id="GO:0160148">
    <property type="term" value="F:tRNA pseudouridine(55) synthase activity"/>
    <property type="evidence" value="ECO:0007669"/>
    <property type="project" value="UniProtKB-EC"/>
</dbReference>
<dbReference type="InterPro" id="IPR020103">
    <property type="entry name" value="PsdUridine_synth_cat_dom_sf"/>
</dbReference>
<dbReference type="Pfam" id="PF16198">
    <property type="entry name" value="TruB_C_2"/>
    <property type="match status" value="1"/>
</dbReference>